<dbReference type="Pfam" id="PF17921">
    <property type="entry name" value="Integrase_H2C2"/>
    <property type="match status" value="1"/>
</dbReference>
<dbReference type="Proteomes" id="UP000299102">
    <property type="component" value="Unassembled WGS sequence"/>
</dbReference>
<evidence type="ECO:0000313" key="3">
    <source>
        <dbReference type="Proteomes" id="UP000299102"/>
    </source>
</evidence>
<dbReference type="PANTHER" id="PTHR47331">
    <property type="entry name" value="PHD-TYPE DOMAIN-CONTAINING PROTEIN"/>
    <property type="match status" value="1"/>
</dbReference>
<dbReference type="Gene3D" id="1.10.340.70">
    <property type="match status" value="1"/>
</dbReference>
<evidence type="ECO:0000259" key="1">
    <source>
        <dbReference type="Pfam" id="PF17921"/>
    </source>
</evidence>
<dbReference type="AlphaFoldDB" id="A0A4C1ST52"/>
<sequence length="545" mass="62992">MYNQAKPKILIGQDNWHLLVATETRKGHRNQPAASLTPLGWVLHGIRTRTIGQHVHYVHNLTATTEDNMDEQLRRYFAIESLAITPKRPSNDPEQRAVNILKESTTQLEDGHYQTGLLWKEQQTKMPNNYENAMKRTEKSIDLHTENSSERVLGLNWNSDRDELTFNRLPHDIMNSERPTKRQVLKIVMSLFDPLGLASPVTTKAKQLQEIWRRGTGWDDEIDQDLATQYTDATTLHTFVDASETAYAAALYWRATDSRGHVSTSIIAKSRVAPLKITSIPRLELQAAVMGTRMATTVIEEHDRKPNTKFYWTDSKTVLTWLKNGARSYKPFVAHRIAAIEENSTLNEWRWVPTKQNVADDATRNTSKFRSMVQWATARIKRLADRKTYHFKGNRRRKILHLTVKKPDSNILECIPNIDKFSKWSKLIRSTACVLQFIRLCRKNGERIGRADAQKCKTSADIKRRSPITRLYIEHTHRQLHHAGAEATINECRQRYYITRIRTVTRDIIRRCIPCRIKRASPPHLHGDHLSTGWHITDARSPTRG</sequence>
<gene>
    <name evidence="2" type="ORF">EVAR_88208_1</name>
</gene>
<reference evidence="2 3" key="1">
    <citation type="journal article" date="2019" name="Commun. Biol.">
        <title>The bagworm genome reveals a unique fibroin gene that provides high tensile strength.</title>
        <authorList>
            <person name="Kono N."/>
            <person name="Nakamura H."/>
            <person name="Ohtoshi R."/>
            <person name="Tomita M."/>
            <person name="Numata K."/>
            <person name="Arakawa K."/>
        </authorList>
    </citation>
    <scope>NUCLEOTIDE SEQUENCE [LARGE SCALE GENOMIC DNA]</scope>
</reference>
<dbReference type="Pfam" id="PF05380">
    <property type="entry name" value="Peptidase_A17"/>
    <property type="match status" value="1"/>
</dbReference>
<feature type="domain" description="Integrase zinc-binding" evidence="1">
    <location>
        <begin position="470"/>
        <end position="519"/>
    </location>
</feature>
<dbReference type="PANTHER" id="PTHR47331:SF5">
    <property type="entry name" value="RIBONUCLEASE H"/>
    <property type="match status" value="1"/>
</dbReference>
<organism evidence="2 3">
    <name type="scientific">Eumeta variegata</name>
    <name type="common">Bagworm moth</name>
    <name type="synonym">Eumeta japonica</name>
    <dbReference type="NCBI Taxonomy" id="151549"/>
    <lineage>
        <taxon>Eukaryota</taxon>
        <taxon>Metazoa</taxon>
        <taxon>Ecdysozoa</taxon>
        <taxon>Arthropoda</taxon>
        <taxon>Hexapoda</taxon>
        <taxon>Insecta</taxon>
        <taxon>Pterygota</taxon>
        <taxon>Neoptera</taxon>
        <taxon>Endopterygota</taxon>
        <taxon>Lepidoptera</taxon>
        <taxon>Glossata</taxon>
        <taxon>Ditrysia</taxon>
        <taxon>Tineoidea</taxon>
        <taxon>Psychidae</taxon>
        <taxon>Oiketicinae</taxon>
        <taxon>Eumeta</taxon>
    </lineage>
</organism>
<accession>A0A4C1ST52</accession>
<keyword evidence="3" id="KW-1185">Reference proteome</keyword>
<evidence type="ECO:0000313" key="2">
    <source>
        <dbReference type="EMBL" id="GBP04390.1"/>
    </source>
</evidence>
<dbReference type="InterPro" id="IPR008042">
    <property type="entry name" value="Retrotrans_Pao"/>
</dbReference>
<dbReference type="OrthoDB" id="5983986at2759"/>
<comment type="caution">
    <text evidence="2">The sequence shown here is derived from an EMBL/GenBank/DDBJ whole genome shotgun (WGS) entry which is preliminary data.</text>
</comment>
<dbReference type="EMBL" id="BGZK01003763">
    <property type="protein sequence ID" value="GBP04390.1"/>
    <property type="molecule type" value="Genomic_DNA"/>
</dbReference>
<dbReference type="STRING" id="151549.A0A4C1ST52"/>
<protein>
    <recommendedName>
        <fullName evidence="1">Integrase zinc-binding domain-containing protein</fullName>
    </recommendedName>
</protein>
<proteinExistence type="predicted"/>
<dbReference type="InterPro" id="IPR041588">
    <property type="entry name" value="Integrase_H2C2"/>
</dbReference>
<name>A0A4C1ST52_EUMVA</name>